<keyword evidence="6 7" id="KW-0802">TPR repeat</keyword>
<dbReference type="SMART" id="SM00028">
    <property type="entry name" value="TPR"/>
    <property type="match status" value="3"/>
</dbReference>
<dbReference type="EMBL" id="CAJVPI010001871">
    <property type="protein sequence ID" value="CAG8629391.1"/>
    <property type="molecule type" value="Genomic_DNA"/>
</dbReference>
<dbReference type="SUPFAM" id="SSF54277">
    <property type="entry name" value="CAD &amp; PB1 domains"/>
    <property type="match status" value="1"/>
</dbReference>
<dbReference type="PROSITE" id="PS50005">
    <property type="entry name" value="TPR"/>
    <property type="match status" value="1"/>
</dbReference>
<dbReference type="Proteomes" id="UP000789739">
    <property type="component" value="Unassembled WGS sequence"/>
</dbReference>
<accession>A0A9N9D8S2</accession>
<dbReference type="PROSITE" id="PS51745">
    <property type="entry name" value="PB1"/>
    <property type="match status" value="1"/>
</dbReference>
<organism evidence="10 11">
    <name type="scientific">Paraglomus brasilianum</name>
    <dbReference type="NCBI Taxonomy" id="144538"/>
    <lineage>
        <taxon>Eukaryota</taxon>
        <taxon>Fungi</taxon>
        <taxon>Fungi incertae sedis</taxon>
        <taxon>Mucoromycota</taxon>
        <taxon>Glomeromycotina</taxon>
        <taxon>Glomeromycetes</taxon>
        <taxon>Paraglomerales</taxon>
        <taxon>Paraglomeraceae</taxon>
        <taxon>Paraglomus</taxon>
    </lineage>
</organism>
<feature type="region of interest" description="Disordered" evidence="8">
    <location>
        <begin position="443"/>
        <end position="517"/>
    </location>
</feature>
<evidence type="ECO:0000256" key="8">
    <source>
        <dbReference type="SAM" id="MobiDB-lite"/>
    </source>
</evidence>
<evidence type="ECO:0000256" key="3">
    <source>
        <dbReference type="ARBA" id="ARBA00022443"/>
    </source>
</evidence>
<evidence type="ECO:0000256" key="4">
    <source>
        <dbReference type="ARBA" id="ARBA00022490"/>
    </source>
</evidence>
<feature type="compositionally biased region" description="Polar residues" evidence="8">
    <location>
        <begin position="229"/>
        <end position="242"/>
    </location>
</feature>
<feature type="compositionally biased region" description="Basic and acidic residues" evidence="8">
    <location>
        <begin position="491"/>
        <end position="502"/>
    </location>
</feature>
<protein>
    <submittedName>
        <fullName evidence="10">235_t:CDS:1</fullName>
    </submittedName>
</protein>
<dbReference type="FunFam" id="1.25.40.10:FF:000017">
    <property type="entry name" value="NADPH oxidase regulator NoxR"/>
    <property type="match status" value="1"/>
</dbReference>
<dbReference type="Gene3D" id="1.25.40.10">
    <property type="entry name" value="Tetratricopeptide repeat domain"/>
    <property type="match status" value="1"/>
</dbReference>
<feature type="compositionally biased region" description="Polar residues" evidence="8">
    <location>
        <begin position="455"/>
        <end position="477"/>
    </location>
</feature>
<dbReference type="PANTHER" id="PTHR15175:SF0">
    <property type="entry name" value="SH3 DOMAIN-CONTAINING PROTEIN C23A1.17"/>
    <property type="match status" value="1"/>
</dbReference>
<evidence type="ECO:0000256" key="7">
    <source>
        <dbReference type="PROSITE-ProRule" id="PRU00339"/>
    </source>
</evidence>
<feature type="region of interest" description="Disordered" evidence="8">
    <location>
        <begin position="373"/>
        <end position="413"/>
    </location>
</feature>
<dbReference type="SMART" id="SM00666">
    <property type="entry name" value="PB1"/>
    <property type="match status" value="1"/>
</dbReference>
<dbReference type="InterPro" id="IPR019734">
    <property type="entry name" value="TPR_rpt"/>
</dbReference>
<keyword evidence="11" id="KW-1185">Reference proteome</keyword>
<dbReference type="GO" id="GO:0005737">
    <property type="term" value="C:cytoplasm"/>
    <property type="evidence" value="ECO:0007669"/>
    <property type="project" value="UniProtKB-SubCell"/>
</dbReference>
<dbReference type="PROSITE" id="PS50293">
    <property type="entry name" value="TPR_REGION"/>
    <property type="match status" value="1"/>
</dbReference>
<evidence type="ECO:0000256" key="5">
    <source>
        <dbReference type="ARBA" id="ARBA00022737"/>
    </source>
</evidence>
<evidence type="ECO:0000259" key="9">
    <source>
        <dbReference type="PROSITE" id="PS51745"/>
    </source>
</evidence>
<dbReference type="SUPFAM" id="SSF48452">
    <property type="entry name" value="TPR-like"/>
    <property type="match status" value="1"/>
</dbReference>
<feature type="compositionally biased region" description="Polar residues" evidence="8">
    <location>
        <begin position="373"/>
        <end position="396"/>
    </location>
</feature>
<feature type="compositionally biased region" description="Low complexity" evidence="8">
    <location>
        <begin position="397"/>
        <end position="413"/>
    </location>
</feature>
<dbReference type="InterPro" id="IPR051864">
    <property type="entry name" value="NCF2_NOXA1"/>
</dbReference>
<comment type="similarity">
    <text evidence="2">Belongs to the NCF2/NOXA1 family.</text>
</comment>
<feature type="compositionally biased region" description="Low complexity" evidence="8">
    <location>
        <begin position="503"/>
        <end position="513"/>
    </location>
</feature>
<dbReference type="InterPro" id="IPR011990">
    <property type="entry name" value="TPR-like_helical_dom_sf"/>
</dbReference>
<dbReference type="PANTHER" id="PTHR15175">
    <property type="entry name" value="NEUTROPHIL CYTOSOLIC FACTOR 2, NEUTROPHIL NADPH OXIDASE FACTOR 2"/>
    <property type="match status" value="1"/>
</dbReference>
<keyword evidence="3" id="KW-0728">SH3 domain</keyword>
<dbReference type="InterPro" id="IPR000270">
    <property type="entry name" value="PB1_dom"/>
</dbReference>
<keyword evidence="5" id="KW-0677">Repeat</keyword>
<reference evidence="10" key="1">
    <citation type="submission" date="2021-06" db="EMBL/GenBank/DDBJ databases">
        <authorList>
            <person name="Kallberg Y."/>
            <person name="Tangrot J."/>
            <person name="Rosling A."/>
        </authorList>
    </citation>
    <scope>NUCLEOTIDE SEQUENCE</scope>
    <source>
        <strain evidence="10">BR232B</strain>
    </source>
</reference>
<dbReference type="OrthoDB" id="9450131at2759"/>
<evidence type="ECO:0000256" key="2">
    <source>
        <dbReference type="ARBA" id="ARBA00008051"/>
    </source>
</evidence>
<name>A0A9N9D8S2_9GLOM</name>
<dbReference type="InterPro" id="IPR053793">
    <property type="entry name" value="PB1-like"/>
</dbReference>
<sequence>MALRYELEQWDRGVKAFENKDYDAALKCFEDIADCARFYFNIGIIYATMGEHEAACESYKEAVKLDQYFAVAQFQLGVSYFLTGNFETALISFNDAFLNLRGNSLIDYEQLGLKFRLYSCEVLFNRGLCYFNLGKIEEGMADFNYATKERQTEEHNVIGEAAKVNGQGFTVFSLPSARKAKRGTNQQAQTVIFNGRTVSPSFPISQRISLSTNPRSPPPFPTSSTSLSRQNTLNSQNTVSRQNTLSSLHALSRQTTLNSQNTLAGQNTFQNGLSMSPPQTDLKRDNYASGSILISYNGFAADSNTLSDRSISPTVPPNSNFNSMSSTPDLYAGGNEDDDEIMSSSLPSITRQAPKKTFVTNLLGIGLQRSFSLSGVKSTPKRQNSLKSRSPASPNLSTSNISAPISSPPNVAILQRPPSLRKQISLPSLSSNTPTVQGFTVYPRRQITPPPEPGYNSTNGIQNDSDNMNGGQPNRSMSLRRGQPPFPTRGFLRERSNTDSRELSPIPISPLSPNGITIPIRRNTRARAQYLQKQLGGGSVYNQNGGYSSDEAYASPPEDWNNIYDYVMNEDSPHDYDPRADVDRVINKTSKSGKVDLLKISTSPHSVSPSYLSPQTASSERPYADVIFSSTLSENGYRYGSDDEMPGRRNTQNTNNDNWSSTRTDDKIRIRIYYKDTRALLIPPTITFPDLIKRIQDKFQITNSINLQYKDEDNEMVMMIDQEDLEMALPYAESGRMD</sequence>
<evidence type="ECO:0000313" key="10">
    <source>
        <dbReference type="EMBL" id="CAG8629391.1"/>
    </source>
</evidence>
<feature type="region of interest" description="Disordered" evidence="8">
    <location>
        <begin position="638"/>
        <end position="661"/>
    </location>
</feature>
<dbReference type="AlphaFoldDB" id="A0A9N9D8S2"/>
<dbReference type="Gene3D" id="3.10.20.90">
    <property type="entry name" value="Phosphatidylinositol 3-kinase Catalytic Subunit, Chain A, domain 1"/>
    <property type="match status" value="1"/>
</dbReference>
<proteinExistence type="inferred from homology"/>
<feature type="repeat" description="TPR" evidence="7">
    <location>
        <begin position="36"/>
        <end position="69"/>
    </location>
</feature>
<evidence type="ECO:0000256" key="1">
    <source>
        <dbReference type="ARBA" id="ARBA00004496"/>
    </source>
</evidence>
<keyword evidence="4" id="KW-0963">Cytoplasm</keyword>
<comment type="caution">
    <text evidence="10">The sequence shown here is derived from an EMBL/GenBank/DDBJ whole genome shotgun (WGS) entry which is preliminary data.</text>
</comment>
<feature type="domain" description="PB1" evidence="9">
    <location>
        <begin position="667"/>
        <end position="738"/>
    </location>
</feature>
<dbReference type="Pfam" id="PF13181">
    <property type="entry name" value="TPR_8"/>
    <property type="match status" value="2"/>
</dbReference>
<feature type="compositionally biased region" description="Polar residues" evidence="8">
    <location>
        <begin position="649"/>
        <end position="661"/>
    </location>
</feature>
<dbReference type="Pfam" id="PF00564">
    <property type="entry name" value="PB1"/>
    <property type="match status" value="1"/>
</dbReference>
<gene>
    <name evidence="10" type="ORF">PBRASI_LOCUS9164</name>
</gene>
<feature type="region of interest" description="Disordered" evidence="8">
    <location>
        <begin position="207"/>
        <end position="242"/>
    </location>
</feature>
<evidence type="ECO:0000313" key="11">
    <source>
        <dbReference type="Proteomes" id="UP000789739"/>
    </source>
</evidence>
<feature type="non-terminal residue" evidence="10">
    <location>
        <position position="738"/>
    </location>
</feature>
<comment type="subcellular location">
    <subcellularLocation>
        <location evidence="1">Cytoplasm</location>
    </subcellularLocation>
</comment>
<evidence type="ECO:0000256" key="6">
    <source>
        <dbReference type="ARBA" id="ARBA00022803"/>
    </source>
</evidence>